<evidence type="ECO:0000313" key="2">
    <source>
        <dbReference type="EMBL" id="MBE9041466.1"/>
    </source>
</evidence>
<protein>
    <submittedName>
        <fullName evidence="2">SIMPL domain-containing protein</fullName>
    </submittedName>
</protein>
<feature type="signal peptide" evidence="1">
    <location>
        <begin position="1"/>
        <end position="20"/>
    </location>
</feature>
<dbReference type="RefSeq" id="WP_264321673.1">
    <property type="nucleotide sequence ID" value="NZ_JADEXN010000199.1"/>
</dbReference>
<dbReference type="Gene3D" id="3.30.110.170">
    <property type="entry name" value="Protein of unknown function (DUF541), domain 1"/>
    <property type="match status" value="1"/>
</dbReference>
<feature type="chain" id="PRO_5037779058" evidence="1">
    <location>
        <begin position="21"/>
        <end position="253"/>
    </location>
</feature>
<organism evidence="2 3">
    <name type="scientific">Zarconia navalis LEGE 11467</name>
    <dbReference type="NCBI Taxonomy" id="1828826"/>
    <lineage>
        <taxon>Bacteria</taxon>
        <taxon>Bacillati</taxon>
        <taxon>Cyanobacteriota</taxon>
        <taxon>Cyanophyceae</taxon>
        <taxon>Oscillatoriophycideae</taxon>
        <taxon>Oscillatoriales</taxon>
        <taxon>Oscillatoriales incertae sedis</taxon>
        <taxon>Zarconia</taxon>
        <taxon>Zarconia navalis</taxon>
    </lineage>
</organism>
<dbReference type="Pfam" id="PF04402">
    <property type="entry name" value="SIMPL"/>
    <property type="match status" value="1"/>
</dbReference>
<dbReference type="Proteomes" id="UP000621799">
    <property type="component" value="Unassembled WGS sequence"/>
</dbReference>
<dbReference type="AlphaFoldDB" id="A0A928VWK6"/>
<comment type="caution">
    <text evidence="2">The sequence shown here is derived from an EMBL/GenBank/DDBJ whole genome shotgun (WGS) entry which is preliminary data.</text>
</comment>
<dbReference type="EMBL" id="JADEXN010000199">
    <property type="protein sequence ID" value="MBE9041466.1"/>
    <property type="molecule type" value="Genomic_DNA"/>
</dbReference>
<dbReference type="InterPro" id="IPR007497">
    <property type="entry name" value="SIMPL/DUF541"/>
</dbReference>
<evidence type="ECO:0000256" key="1">
    <source>
        <dbReference type="SAM" id="SignalP"/>
    </source>
</evidence>
<gene>
    <name evidence="2" type="ORF">IQ235_11805</name>
</gene>
<accession>A0A928VWK6</accession>
<keyword evidence="3" id="KW-1185">Reference proteome</keyword>
<sequence>MKAIGFSNVLVAAVASTAMATGLYFSSSATATTTSQGKPQLSQLFTGDRRMITTYGRGIASATAEKAEIRLYFNRPETYLEDGSLSPNEPIARAEMQRIVETLMAAGVAEDAVEIDLNPSEPYYYGPSGANLVVTLLDPTQEEIDRILQIAQAINLDDENLYYNYSNNYCSLEDVTGLENEARISAIEDARRRIDAMAGALGVRVMDVLAAVEVHSYTPISTSCYPADNSISGDDGRPTVQIELGILVTYGIR</sequence>
<proteinExistence type="predicted"/>
<name>A0A928VWK6_9CYAN</name>
<evidence type="ECO:0000313" key="3">
    <source>
        <dbReference type="Proteomes" id="UP000621799"/>
    </source>
</evidence>
<reference evidence="2" key="1">
    <citation type="submission" date="2020-10" db="EMBL/GenBank/DDBJ databases">
        <authorList>
            <person name="Castelo-Branco R."/>
            <person name="Eusebio N."/>
            <person name="Adriana R."/>
            <person name="Vieira A."/>
            <person name="Brugerolle De Fraissinette N."/>
            <person name="Rezende De Castro R."/>
            <person name="Schneider M.P."/>
            <person name="Vasconcelos V."/>
            <person name="Leao P.N."/>
        </authorList>
    </citation>
    <scope>NUCLEOTIDE SEQUENCE</scope>
    <source>
        <strain evidence="2">LEGE 11467</strain>
    </source>
</reference>
<keyword evidence="1" id="KW-0732">Signal</keyword>